<evidence type="ECO:0000313" key="4">
    <source>
        <dbReference type="EMBL" id="KAH9310873.1"/>
    </source>
</evidence>
<dbReference type="GO" id="GO:0003723">
    <property type="term" value="F:RNA binding"/>
    <property type="evidence" value="ECO:0007669"/>
    <property type="project" value="UniProtKB-UniRule"/>
</dbReference>
<dbReference type="PANTHER" id="PTHR48024:SF25">
    <property type="entry name" value="UBP1-ASSOCIATED PROTEIN 2C"/>
    <property type="match status" value="1"/>
</dbReference>
<dbReference type="InterPro" id="IPR050886">
    <property type="entry name" value="RNA-binding_reg"/>
</dbReference>
<dbReference type="EMBL" id="JAHRHJ020000006">
    <property type="protein sequence ID" value="KAH9310873.1"/>
    <property type="molecule type" value="Genomic_DNA"/>
</dbReference>
<organism evidence="4 5">
    <name type="scientific">Taxus chinensis</name>
    <name type="common">Chinese yew</name>
    <name type="synonym">Taxus wallichiana var. chinensis</name>
    <dbReference type="NCBI Taxonomy" id="29808"/>
    <lineage>
        <taxon>Eukaryota</taxon>
        <taxon>Viridiplantae</taxon>
        <taxon>Streptophyta</taxon>
        <taxon>Embryophyta</taxon>
        <taxon>Tracheophyta</taxon>
        <taxon>Spermatophyta</taxon>
        <taxon>Pinopsida</taxon>
        <taxon>Pinidae</taxon>
        <taxon>Conifers II</taxon>
        <taxon>Cupressales</taxon>
        <taxon>Taxaceae</taxon>
        <taxon>Taxus</taxon>
    </lineage>
</organism>
<gene>
    <name evidence="4" type="ORF">KI387_025908</name>
</gene>
<proteinExistence type="predicted"/>
<dbReference type="InterPro" id="IPR000504">
    <property type="entry name" value="RRM_dom"/>
</dbReference>
<name>A0AA38FXH1_TAXCH</name>
<keyword evidence="1 2" id="KW-0694">RNA-binding</keyword>
<accession>A0AA38FXH1</accession>
<reference evidence="4 5" key="1">
    <citation type="journal article" date="2021" name="Nat. Plants">
        <title>The Taxus genome provides insights into paclitaxel biosynthesis.</title>
        <authorList>
            <person name="Xiong X."/>
            <person name="Gou J."/>
            <person name="Liao Q."/>
            <person name="Li Y."/>
            <person name="Zhou Q."/>
            <person name="Bi G."/>
            <person name="Li C."/>
            <person name="Du R."/>
            <person name="Wang X."/>
            <person name="Sun T."/>
            <person name="Guo L."/>
            <person name="Liang H."/>
            <person name="Lu P."/>
            <person name="Wu Y."/>
            <person name="Zhang Z."/>
            <person name="Ro D.K."/>
            <person name="Shang Y."/>
            <person name="Huang S."/>
            <person name="Yan J."/>
        </authorList>
    </citation>
    <scope>NUCLEOTIDE SEQUENCE [LARGE SCALE GENOMIC DNA]</scope>
    <source>
        <strain evidence="4">Ta-2019</strain>
    </source>
</reference>
<evidence type="ECO:0000256" key="1">
    <source>
        <dbReference type="ARBA" id="ARBA00022884"/>
    </source>
</evidence>
<dbReference type="Pfam" id="PF00076">
    <property type="entry name" value="RRM_1"/>
    <property type="match status" value="2"/>
</dbReference>
<dbReference type="PANTHER" id="PTHR48024">
    <property type="entry name" value="GEO13361P1-RELATED"/>
    <property type="match status" value="1"/>
</dbReference>
<sequence length="315" mass="35357">MSQMSMVDIKTNVVNSHPHQVERGTLGALGHSEDGVFRKPWRYTLPLWSMSMQRCASWISSGTPELSDSGLGEAFEVATSLEAEFMWEVAKRHDGVILGSKGRNIGELIGIIRDIANKDTDILANIQRLANKDPAHRKIFIRGLGWDTTSGTLKSIFFEYGELEECTIIMDKATAKSKGYDFVTFKDMDAVQIALKEANKKIDSRMTVCQMASISPVPQKLVNELIERKIYVSNVPVDLHSHKLLNFFSKYGEVEEGTLGFDKQSGKSKWFSLFIYKAAEGVKKALEDPNKNIDGYSVHCKRAIDNQKQKNNTQT</sequence>
<evidence type="ECO:0000259" key="3">
    <source>
        <dbReference type="PROSITE" id="PS50102"/>
    </source>
</evidence>
<evidence type="ECO:0000256" key="2">
    <source>
        <dbReference type="PROSITE-ProRule" id="PRU00176"/>
    </source>
</evidence>
<dbReference type="SMART" id="SM00360">
    <property type="entry name" value="RRM"/>
    <property type="match status" value="2"/>
</dbReference>
<dbReference type="InterPro" id="IPR035979">
    <property type="entry name" value="RBD_domain_sf"/>
</dbReference>
<dbReference type="PROSITE" id="PS50102">
    <property type="entry name" value="RRM"/>
    <property type="match status" value="2"/>
</dbReference>
<protein>
    <recommendedName>
        <fullName evidence="3">RRM domain-containing protein</fullName>
    </recommendedName>
</protein>
<dbReference type="Proteomes" id="UP000824469">
    <property type="component" value="Unassembled WGS sequence"/>
</dbReference>
<feature type="domain" description="RRM" evidence="3">
    <location>
        <begin position="137"/>
        <end position="214"/>
    </location>
</feature>
<feature type="domain" description="RRM" evidence="3">
    <location>
        <begin position="228"/>
        <end position="311"/>
    </location>
</feature>
<evidence type="ECO:0000313" key="5">
    <source>
        <dbReference type="Proteomes" id="UP000824469"/>
    </source>
</evidence>
<comment type="caution">
    <text evidence="4">The sequence shown here is derived from an EMBL/GenBank/DDBJ whole genome shotgun (WGS) entry which is preliminary data.</text>
</comment>
<dbReference type="Gene3D" id="3.30.70.330">
    <property type="match status" value="2"/>
</dbReference>
<dbReference type="InterPro" id="IPR012677">
    <property type="entry name" value="Nucleotide-bd_a/b_plait_sf"/>
</dbReference>
<dbReference type="GO" id="GO:0005634">
    <property type="term" value="C:nucleus"/>
    <property type="evidence" value="ECO:0007669"/>
    <property type="project" value="TreeGrafter"/>
</dbReference>
<keyword evidence="5" id="KW-1185">Reference proteome</keyword>
<dbReference type="SUPFAM" id="SSF54928">
    <property type="entry name" value="RNA-binding domain, RBD"/>
    <property type="match status" value="2"/>
</dbReference>
<dbReference type="AlphaFoldDB" id="A0AA38FXH1"/>